<keyword evidence="5" id="KW-0503">Monooxygenase</keyword>
<accession>A0A6A6FU45</accession>
<keyword evidence="3" id="KW-0274">FAD</keyword>
<evidence type="ECO:0000256" key="5">
    <source>
        <dbReference type="ARBA" id="ARBA00023033"/>
    </source>
</evidence>
<protein>
    <recommendedName>
        <fullName evidence="6">FAD-binding domain-containing protein</fullName>
    </recommendedName>
</protein>
<dbReference type="InterPro" id="IPR050493">
    <property type="entry name" value="FAD-dep_Monooxygenase_BioMet"/>
</dbReference>
<dbReference type="InterPro" id="IPR023375">
    <property type="entry name" value="ADC_dom_sf"/>
</dbReference>
<evidence type="ECO:0000256" key="1">
    <source>
        <dbReference type="ARBA" id="ARBA00007992"/>
    </source>
</evidence>
<dbReference type="Gene3D" id="3.50.50.60">
    <property type="entry name" value="FAD/NAD(P)-binding domain"/>
    <property type="match status" value="1"/>
</dbReference>
<dbReference type="Gene3D" id="2.40.400.10">
    <property type="entry name" value="Acetoacetate decarboxylase-like"/>
    <property type="match status" value="1"/>
</dbReference>
<keyword evidence="8" id="KW-1185">Reference proteome</keyword>
<evidence type="ECO:0000313" key="8">
    <source>
        <dbReference type="Proteomes" id="UP000799539"/>
    </source>
</evidence>
<dbReference type="InterPro" id="IPR010451">
    <property type="entry name" value="Acetoacetate_decarboxylase"/>
</dbReference>
<comment type="similarity">
    <text evidence="1">Belongs to the paxM FAD-dependent monooxygenase family.</text>
</comment>
<organism evidence="7 8">
    <name type="scientific">Cercospora zeae-maydis SCOH1-5</name>
    <dbReference type="NCBI Taxonomy" id="717836"/>
    <lineage>
        <taxon>Eukaryota</taxon>
        <taxon>Fungi</taxon>
        <taxon>Dikarya</taxon>
        <taxon>Ascomycota</taxon>
        <taxon>Pezizomycotina</taxon>
        <taxon>Dothideomycetes</taxon>
        <taxon>Dothideomycetidae</taxon>
        <taxon>Mycosphaerellales</taxon>
        <taxon>Mycosphaerellaceae</taxon>
        <taxon>Cercospora</taxon>
    </lineage>
</organism>
<dbReference type="GO" id="GO:0016829">
    <property type="term" value="F:lyase activity"/>
    <property type="evidence" value="ECO:0007669"/>
    <property type="project" value="InterPro"/>
</dbReference>
<dbReference type="InterPro" id="IPR002938">
    <property type="entry name" value="FAD-bd"/>
</dbReference>
<dbReference type="SUPFAM" id="SSF54373">
    <property type="entry name" value="FAD-linked reductases, C-terminal domain"/>
    <property type="match status" value="1"/>
</dbReference>
<dbReference type="Proteomes" id="UP000799539">
    <property type="component" value="Unassembled WGS sequence"/>
</dbReference>
<dbReference type="EMBL" id="ML992663">
    <property type="protein sequence ID" value="KAF2217016.1"/>
    <property type="molecule type" value="Genomic_DNA"/>
</dbReference>
<proteinExistence type="inferred from homology"/>
<dbReference type="Pfam" id="PF01494">
    <property type="entry name" value="FAD_binding_3"/>
    <property type="match status" value="1"/>
</dbReference>
<keyword evidence="2" id="KW-0285">Flavoprotein</keyword>
<keyword evidence="4" id="KW-0560">Oxidoreductase</keyword>
<dbReference type="PRINTS" id="PR00420">
    <property type="entry name" value="RNGMNOXGNASE"/>
</dbReference>
<evidence type="ECO:0000259" key="6">
    <source>
        <dbReference type="Pfam" id="PF01494"/>
    </source>
</evidence>
<reference evidence="7" key="1">
    <citation type="journal article" date="2020" name="Stud. Mycol.">
        <title>101 Dothideomycetes genomes: a test case for predicting lifestyles and emergence of pathogens.</title>
        <authorList>
            <person name="Haridas S."/>
            <person name="Albert R."/>
            <person name="Binder M."/>
            <person name="Bloem J."/>
            <person name="Labutti K."/>
            <person name="Salamov A."/>
            <person name="Andreopoulos B."/>
            <person name="Baker S."/>
            <person name="Barry K."/>
            <person name="Bills G."/>
            <person name="Bluhm B."/>
            <person name="Cannon C."/>
            <person name="Castanera R."/>
            <person name="Culley D."/>
            <person name="Daum C."/>
            <person name="Ezra D."/>
            <person name="Gonzalez J."/>
            <person name="Henrissat B."/>
            <person name="Kuo A."/>
            <person name="Liang C."/>
            <person name="Lipzen A."/>
            <person name="Lutzoni F."/>
            <person name="Magnuson J."/>
            <person name="Mondo S."/>
            <person name="Nolan M."/>
            <person name="Ohm R."/>
            <person name="Pangilinan J."/>
            <person name="Park H.-J."/>
            <person name="Ramirez L."/>
            <person name="Alfaro M."/>
            <person name="Sun H."/>
            <person name="Tritt A."/>
            <person name="Yoshinaga Y."/>
            <person name="Zwiers L.-H."/>
            <person name="Turgeon B."/>
            <person name="Goodwin S."/>
            <person name="Spatafora J."/>
            <person name="Crous P."/>
            <person name="Grigoriev I."/>
        </authorList>
    </citation>
    <scope>NUCLEOTIDE SEQUENCE</scope>
    <source>
        <strain evidence="7">SCOH1-5</strain>
    </source>
</reference>
<dbReference type="Pfam" id="PF06314">
    <property type="entry name" value="ADC"/>
    <property type="match status" value="1"/>
</dbReference>
<dbReference type="Gene3D" id="3.30.9.30">
    <property type="match status" value="1"/>
</dbReference>
<dbReference type="PANTHER" id="PTHR13789">
    <property type="entry name" value="MONOOXYGENASE"/>
    <property type="match status" value="1"/>
</dbReference>
<evidence type="ECO:0000256" key="3">
    <source>
        <dbReference type="ARBA" id="ARBA00022827"/>
    </source>
</evidence>
<dbReference type="AlphaFoldDB" id="A0A6A6FU45"/>
<dbReference type="InterPro" id="IPR036188">
    <property type="entry name" value="FAD/NAD-bd_sf"/>
</dbReference>
<gene>
    <name evidence="7" type="ORF">CERZMDRAFT_108873</name>
</gene>
<dbReference type="OrthoDB" id="1047367at2759"/>
<dbReference type="GO" id="GO:0071949">
    <property type="term" value="F:FAD binding"/>
    <property type="evidence" value="ECO:0007669"/>
    <property type="project" value="InterPro"/>
</dbReference>
<sequence>MSANGPDSCSPGSLRVIIVGGGIGGLSAAITLRQAGHKVIVLEQRNAEAHVGAPVHLQPNSNGIVRRLGLEPELLGAIEVTQFTEYTTDGALTRSVDLAQSNKKWQHPWQVVPHGRLHAELCKTATVEQGEGQFVDLRYSSRVTSIDAEHASATLSTGEVVQGDVLIGADGIFSQARKVLPGAANIAPAPSGKRALRFLVSKSKALEDPATRKFVPEDREIIQWLGLDICLVAYPCRGDGLLEFVCTQPSTKREITADHMYTKGEKAHLNMCADFDDAFRTLLAKTDPESVTEWPLLDMTKLVTWTSKKLAVLGDAAHPCGPYQGLGTGQAIEDAAAVAVVLPSDTTPGEVQERLNLYEMCRYERACRVQEYARMAESRMGVEDTAEGFTNYHLCHDEFDSATKKFDEWRWAKDPRLYWRMPTAFGPAPGPRQALYTNQPQPARHSTFTTASIKFKTSRTILQNLFPTSSFTFKDPGSIAYASFSQTTLDRMEWLGGSGYRHFGLYIHGVRYTKQDGTTIDGTYLPLLFENLTDPIISGRDELGFPKIYCAIDVRRRQDSYHVRTSWQDAMFGRFNLDELESSDPNTMAKPDGTDYGTITYKYIPAVGEPGKADAAYAVVVPQAEMAKQMPSTVTGIWESKRPSFEFDDLSPTDLPTLHHIISTLKRIPIYEYVRGKVVEGLGVPDVSSARRIE</sequence>
<dbReference type="SUPFAM" id="SSF51905">
    <property type="entry name" value="FAD/NAD(P)-binding domain"/>
    <property type="match status" value="1"/>
</dbReference>
<evidence type="ECO:0000256" key="2">
    <source>
        <dbReference type="ARBA" id="ARBA00022630"/>
    </source>
</evidence>
<dbReference type="PANTHER" id="PTHR13789:SF261">
    <property type="entry name" value="HYDROXYLASE, PUTATIVE (AFU_ORTHOLOGUE AFUA_7G00590)-RELATED"/>
    <property type="match status" value="1"/>
</dbReference>
<evidence type="ECO:0000256" key="4">
    <source>
        <dbReference type="ARBA" id="ARBA00023002"/>
    </source>
</evidence>
<dbReference type="SUPFAM" id="SSF160104">
    <property type="entry name" value="Acetoacetate decarboxylase-like"/>
    <property type="match status" value="1"/>
</dbReference>
<feature type="domain" description="FAD-binding" evidence="6">
    <location>
        <begin position="15"/>
        <end position="369"/>
    </location>
</feature>
<dbReference type="GO" id="GO:0004497">
    <property type="term" value="F:monooxygenase activity"/>
    <property type="evidence" value="ECO:0007669"/>
    <property type="project" value="UniProtKB-KW"/>
</dbReference>
<name>A0A6A6FU45_9PEZI</name>
<evidence type="ECO:0000313" key="7">
    <source>
        <dbReference type="EMBL" id="KAF2217016.1"/>
    </source>
</evidence>